<feature type="transmembrane region" description="Helical" evidence="1">
    <location>
        <begin position="144"/>
        <end position="165"/>
    </location>
</feature>
<dbReference type="Pfam" id="PF04892">
    <property type="entry name" value="VanZ"/>
    <property type="match status" value="1"/>
</dbReference>
<feature type="transmembrane region" description="Helical" evidence="1">
    <location>
        <begin position="62"/>
        <end position="82"/>
    </location>
</feature>
<proteinExistence type="predicted"/>
<feature type="transmembrane region" description="Helical" evidence="1">
    <location>
        <begin position="89"/>
        <end position="110"/>
    </location>
</feature>
<dbReference type="InterPro" id="IPR053150">
    <property type="entry name" value="Teicoplanin_resist-assoc"/>
</dbReference>
<evidence type="ECO:0000313" key="4">
    <source>
        <dbReference type="Proteomes" id="UP000195897"/>
    </source>
</evidence>
<dbReference type="RefSeq" id="WP_087371456.1">
    <property type="nucleotide sequence ID" value="NZ_NFKK01000004.1"/>
</dbReference>
<sequence length="166" mass="18241">MFHTKTYRWTVILFVFYFIMLTWIILFKLALSPSDLPHLRTVNLIPLGDPLRVNGQADYGEVMQNLLAFVPFGIYLGLLLPGRPLALRLLPAVLTSLAYECLQFVFMLGASDVTDLLSNALGALVGLGVYAIFYKLCGQKTATVLNVLATLASAAMAALIVLMLMN</sequence>
<feature type="transmembrane region" description="Helical" evidence="1">
    <location>
        <begin position="116"/>
        <end position="137"/>
    </location>
</feature>
<evidence type="ECO:0000259" key="2">
    <source>
        <dbReference type="Pfam" id="PF04892"/>
    </source>
</evidence>
<name>A0A1Y4LGX4_9FIRM</name>
<evidence type="ECO:0000313" key="3">
    <source>
        <dbReference type="EMBL" id="OUP53362.1"/>
    </source>
</evidence>
<feature type="domain" description="VanZ-like" evidence="2">
    <location>
        <begin position="14"/>
        <end position="133"/>
    </location>
</feature>
<gene>
    <name evidence="3" type="ORF">B5F17_04985</name>
</gene>
<dbReference type="InterPro" id="IPR006976">
    <property type="entry name" value="VanZ-like"/>
</dbReference>
<keyword evidence="1" id="KW-1133">Transmembrane helix</keyword>
<comment type="caution">
    <text evidence="3">The sequence shown here is derived from an EMBL/GenBank/DDBJ whole genome shotgun (WGS) entry which is preliminary data.</text>
</comment>
<evidence type="ECO:0000256" key="1">
    <source>
        <dbReference type="SAM" id="Phobius"/>
    </source>
</evidence>
<feature type="transmembrane region" description="Helical" evidence="1">
    <location>
        <begin position="12"/>
        <end position="31"/>
    </location>
</feature>
<protein>
    <recommendedName>
        <fullName evidence="2">VanZ-like domain-containing protein</fullName>
    </recommendedName>
</protein>
<dbReference type="PANTHER" id="PTHR36834:SF2">
    <property type="entry name" value="MEMBRANE PROTEIN"/>
    <property type="match status" value="1"/>
</dbReference>
<organism evidence="3 4">
    <name type="scientific">Butyricicoccus pullicaecorum</name>
    <dbReference type="NCBI Taxonomy" id="501571"/>
    <lineage>
        <taxon>Bacteria</taxon>
        <taxon>Bacillati</taxon>
        <taxon>Bacillota</taxon>
        <taxon>Clostridia</taxon>
        <taxon>Eubacteriales</taxon>
        <taxon>Butyricicoccaceae</taxon>
        <taxon>Butyricicoccus</taxon>
    </lineage>
</organism>
<dbReference type="Proteomes" id="UP000195897">
    <property type="component" value="Unassembled WGS sequence"/>
</dbReference>
<dbReference type="EMBL" id="NFKK01000004">
    <property type="protein sequence ID" value="OUP53362.1"/>
    <property type="molecule type" value="Genomic_DNA"/>
</dbReference>
<keyword evidence="1" id="KW-0472">Membrane</keyword>
<keyword evidence="1" id="KW-0812">Transmembrane</keyword>
<reference evidence="4" key="1">
    <citation type="submission" date="2017-04" db="EMBL/GenBank/DDBJ databases">
        <title>Function of individual gut microbiota members based on whole genome sequencing of pure cultures obtained from chicken caecum.</title>
        <authorList>
            <person name="Medvecky M."/>
            <person name="Cejkova D."/>
            <person name="Polansky O."/>
            <person name="Karasova D."/>
            <person name="Kubasova T."/>
            <person name="Cizek A."/>
            <person name="Rychlik I."/>
        </authorList>
    </citation>
    <scope>NUCLEOTIDE SEQUENCE [LARGE SCALE GENOMIC DNA]</scope>
    <source>
        <strain evidence="4">An180</strain>
    </source>
</reference>
<accession>A0A1Y4LGX4</accession>
<dbReference type="PANTHER" id="PTHR36834">
    <property type="entry name" value="MEMBRANE PROTEIN-RELATED"/>
    <property type="match status" value="1"/>
</dbReference>
<dbReference type="AlphaFoldDB" id="A0A1Y4LGX4"/>